<evidence type="ECO:0000313" key="1">
    <source>
        <dbReference type="EMBL" id="KAK9935448.1"/>
    </source>
</evidence>
<organism evidence="1 2">
    <name type="scientific">Rubus argutus</name>
    <name type="common">Southern blackberry</name>
    <dbReference type="NCBI Taxonomy" id="59490"/>
    <lineage>
        <taxon>Eukaryota</taxon>
        <taxon>Viridiplantae</taxon>
        <taxon>Streptophyta</taxon>
        <taxon>Embryophyta</taxon>
        <taxon>Tracheophyta</taxon>
        <taxon>Spermatophyta</taxon>
        <taxon>Magnoliopsida</taxon>
        <taxon>eudicotyledons</taxon>
        <taxon>Gunneridae</taxon>
        <taxon>Pentapetalae</taxon>
        <taxon>rosids</taxon>
        <taxon>fabids</taxon>
        <taxon>Rosales</taxon>
        <taxon>Rosaceae</taxon>
        <taxon>Rosoideae</taxon>
        <taxon>Rosoideae incertae sedis</taxon>
        <taxon>Rubus</taxon>
    </lineage>
</organism>
<gene>
    <name evidence="1" type="ORF">M0R45_022551</name>
</gene>
<reference evidence="1 2" key="1">
    <citation type="journal article" date="2023" name="G3 (Bethesda)">
        <title>A chromosome-length genome assembly and annotation of blackberry (Rubus argutus, cv. 'Hillquist').</title>
        <authorList>
            <person name="Bruna T."/>
            <person name="Aryal R."/>
            <person name="Dudchenko O."/>
            <person name="Sargent D.J."/>
            <person name="Mead D."/>
            <person name="Buti M."/>
            <person name="Cavallini A."/>
            <person name="Hytonen T."/>
            <person name="Andres J."/>
            <person name="Pham M."/>
            <person name="Weisz D."/>
            <person name="Mascagni F."/>
            <person name="Usai G."/>
            <person name="Natali L."/>
            <person name="Bassil N."/>
            <person name="Fernandez G.E."/>
            <person name="Lomsadze A."/>
            <person name="Armour M."/>
            <person name="Olukolu B."/>
            <person name="Poorten T."/>
            <person name="Britton C."/>
            <person name="Davik J."/>
            <person name="Ashrafi H."/>
            <person name="Aiden E.L."/>
            <person name="Borodovsky M."/>
            <person name="Worthington M."/>
        </authorList>
    </citation>
    <scope>NUCLEOTIDE SEQUENCE [LARGE SCALE GENOMIC DNA]</scope>
    <source>
        <strain evidence="1">PI 553951</strain>
    </source>
</reference>
<name>A0AAW1XGD0_RUBAR</name>
<dbReference type="AlphaFoldDB" id="A0AAW1XGD0"/>
<protein>
    <submittedName>
        <fullName evidence="1">Uncharacterized protein</fullName>
    </submittedName>
</protein>
<dbReference type="Proteomes" id="UP001457282">
    <property type="component" value="Unassembled WGS sequence"/>
</dbReference>
<keyword evidence="2" id="KW-1185">Reference proteome</keyword>
<proteinExistence type="predicted"/>
<evidence type="ECO:0000313" key="2">
    <source>
        <dbReference type="Proteomes" id="UP001457282"/>
    </source>
</evidence>
<comment type="caution">
    <text evidence="1">The sequence shown here is derived from an EMBL/GenBank/DDBJ whole genome shotgun (WGS) entry which is preliminary data.</text>
</comment>
<sequence length="97" mass="10767">MSSVLKEQRLWAAAVAGGERESSRAQLVKARRSLENIYVAIFEQPHRSRRFCPLPSSTPLISQSSREETVVRKLTPLFGLMGKVNYMGGSGKGQFAK</sequence>
<dbReference type="EMBL" id="JBEDUW010000004">
    <property type="protein sequence ID" value="KAK9935448.1"/>
    <property type="molecule type" value="Genomic_DNA"/>
</dbReference>
<accession>A0AAW1XGD0</accession>